<protein>
    <submittedName>
        <fullName evidence="1">Uncharacterized protein</fullName>
    </submittedName>
</protein>
<name>A0A4Q4RND7_9PLEO</name>
<dbReference type="AlphaFoldDB" id="A0A4Q4RND7"/>
<gene>
    <name evidence="1" type="ORF">AA0113_g7820</name>
</gene>
<comment type="caution">
    <text evidence="1">The sequence shown here is derived from an EMBL/GenBank/DDBJ whole genome shotgun (WGS) entry which is preliminary data.</text>
</comment>
<organism evidence="1 2">
    <name type="scientific">Alternaria arborescens</name>
    <dbReference type="NCBI Taxonomy" id="156630"/>
    <lineage>
        <taxon>Eukaryota</taxon>
        <taxon>Fungi</taxon>
        <taxon>Dikarya</taxon>
        <taxon>Ascomycota</taxon>
        <taxon>Pezizomycotina</taxon>
        <taxon>Dothideomycetes</taxon>
        <taxon>Pleosporomycetidae</taxon>
        <taxon>Pleosporales</taxon>
        <taxon>Pleosporineae</taxon>
        <taxon>Pleosporaceae</taxon>
        <taxon>Alternaria</taxon>
        <taxon>Alternaria sect. Alternaria</taxon>
    </lineage>
</organism>
<dbReference type="Proteomes" id="UP000293823">
    <property type="component" value="Unassembled WGS sequence"/>
</dbReference>
<accession>A0A4Q4RND7</accession>
<keyword evidence="2" id="KW-1185">Reference proteome</keyword>
<evidence type="ECO:0000313" key="1">
    <source>
        <dbReference type="EMBL" id="RYO58472.1"/>
    </source>
</evidence>
<dbReference type="OrthoDB" id="3683952at2759"/>
<sequence length="351" mass="38791">MSSLNEAQSTLPRGSQRHIKRLRALLKRRDLLVAVDEALSHATFEFHQSILSGRWASRVFLGYRNQTDGKTVTVWAYIYDDHTGGEPPIVFRDEVPINSKGAMTTRLYPRAASSLLRKACQLRPPFCFLQQELDEGAKDGRGMLCAVVSYYGLISGSSDCAIRWPRFDACLMAALDYISTTVGVPVAKHAVQHDRILETTEAPQSKLPMALRDTASKRKVPSAALMMNPIPEDGDRATLPTDFANRDHRYNESLVVRLKLKRQSLVRITGISQTFDLSENQDKPMEAAASFCDSVLGDSADSVIGDDVDSVIGDFSDDACYNDRTTHCGTTNRISKGSDGKGFGKTNGYSW</sequence>
<reference evidence="2" key="1">
    <citation type="journal article" date="2019" name="bioRxiv">
        <title>Genomics, evolutionary history and diagnostics of the Alternaria alternata species group including apple and Asian pear pathotypes.</title>
        <authorList>
            <person name="Armitage A.D."/>
            <person name="Cockerton H.M."/>
            <person name="Sreenivasaprasad S."/>
            <person name="Woodhall J.W."/>
            <person name="Lane C.R."/>
            <person name="Harrison R.J."/>
            <person name="Clarkson J.P."/>
        </authorList>
    </citation>
    <scope>NUCLEOTIDE SEQUENCE [LARGE SCALE GENOMIC DNA]</scope>
    <source>
        <strain evidence="2">RGR 97.0016</strain>
    </source>
</reference>
<proteinExistence type="predicted"/>
<dbReference type="EMBL" id="PEJP01000031">
    <property type="protein sequence ID" value="RYO58472.1"/>
    <property type="molecule type" value="Genomic_DNA"/>
</dbReference>
<evidence type="ECO:0000313" key="2">
    <source>
        <dbReference type="Proteomes" id="UP000293823"/>
    </source>
</evidence>